<evidence type="ECO:0000256" key="3">
    <source>
        <dbReference type="ARBA" id="ARBA00022840"/>
    </source>
</evidence>
<gene>
    <name evidence="8" type="ORF">TTHT_2087</name>
</gene>
<dbReference type="Pfam" id="PF10609">
    <property type="entry name" value="ParA"/>
    <property type="match status" value="1"/>
</dbReference>
<dbReference type="PROSITE" id="PS01215">
    <property type="entry name" value="MRP"/>
    <property type="match status" value="1"/>
</dbReference>
<dbReference type="SUPFAM" id="SSF53146">
    <property type="entry name" value="Nitrogenase accessory factor-like"/>
    <property type="match status" value="1"/>
</dbReference>
<dbReference type="GO" id="GO:0051536">
    <property type="term" value="F:iron-sulfur cluster binding"/>
    <property type="evidence" value="ECO:0007669"/>
    <property type="project" value="UniProtKB-UniRule"/>
</dbReference>
<dbReference type="PANTHER" id="PTHR23264:SF19">
    <property type="entry name" value="CYTOSOLIC FE-S CLUSTER ASSEMBLY FACTOR NUBP2"/>
    <property type="match status" value="1"/>
</dbReference>
<dbReference type="FunFam" id="3.40.50.300:FF:001119">
    <property type="entry name" value="Iron-sulfur cluster carrier protein"/>
    <property type="match status" value="1"/>
</dbReference>
<comment type="similarity">
    <text evidence="6">Belongs to the Mrp/NBP35 ATP-binding proteins family.</text>
</comment>
<dbReference type="InterPro" id="IPR003731">
    <property type="entry name" value="Di-Nase_FeMo-co_biosynth"/>
</dbReference>
<dbReference type="Gene3D" id="3.40.50.300">
    <property type="entry name" value="P-loop containing nucleotide triphosphate hydrolases"/>
    <property type="match status" value="1"/>
</dbReference>
<dbReference type="AlphaFoldDB" id="A0A7R6SZ63"/>
<dbReference type="KEGG" id="thyd:TTHT_2087"/>
<dbReference type="Proteomes" id="UP000595564">
    <property type="component" value="Chromosome"/>
</dbReference>
<evidence type="ECO:0000313" key="9">
    <source>
        <dbReference type="Proteomes" id="UP000595564"/>
    </source>
</evidence>
<comment type="subunit">
    <text evidence="6">Homodimer.</text>
</comment>
<evidence type="ECO:0000256" key="4">
    <source>
        <dbReference type="ARBA" id="ARBA00023004"/>
    </source>
</evidence>
<dbReference type="InterPro" id="IPR019591">
    <property type="entry name" value="Mrp/NBP35_ATP-bd"/>
</dbReference>
<dbReference type="InterPro" id="IPR027417">
    <property type="entry name" value="P-loop_NTPase"/>
</dbReference>
<keyword evidence="3 6" id="KW-0067">ATP-binding</keyword>
<evidence type="ECO:0000259" key="7">
    <source>
        <dbReference type="Pfam" id="PF02579"/>
    </source>
</evidence>
<dbReference type="GO" id="GO:0046872">
    <property type="term" value="F:metal ion binding"/>
    <property type="evidence" value="ECO:0007669"/>
    <property type="project" value="UniProtKB-KW"/>
</dbReference>
<dbReference type="InterPro" id="IPR033756">
    <property type="entry name" value="YlxH/NBP35"/>
</dbReference>
<keyword evidence="4 6" id="KW-0408">Iron</keyword>
<protein>
    <recommendedName>
        <fullName evidence="6">Iron-sulfur cluster carrier protein</fullName>
    </recommendedName>
</protein>
<evidence type="ECO:0000256" key="1">
    <source>
        <dbReference type="ARBA" id="ARBA00022723"/>
    </source>
</evidence>
<dbReference type="CDD" id="cd02037">
    <property type="entry name" value="Mrp_NBP35"/>
    <property type="match status" value="1"/>
</dbReference>
<dbReference type="GO" id="GO:0005829">
    <property type="term" value="C:cytosol"/>
    <property type="evidence" value="ECO:0007669"/>
    <property type="project" value="TreeGrafter"/>
</dbReference>
<dbReference type="EMBL" id="AP017470">
    <property type="protein sequence ID" value="BBB33524.1"/>
    <property type="molecule type" value="Genomic_DNA"/>
</dbReference>
<accession>A0A7R6SZ63</accession>
<dbReference type="CDD" id="cd00851">
    <property type="entry name" value="MTH1175"/>
    <property type="match status" value="1"/>
</dbReference>
<dbReference type="Gene3D" id="3.30.420.130">
    <property type="entry name" value="Dinitrogenase iron-molybdenum cofactor biosynthesis domain"/>
    <property type="match status" value="1"/>
</dbReference>
<dbReference type="GO" id="GO:0005524">
    <property type="term" value="F:ATP binding"/>
    <property type="evidence" value="ECO:0007669"/>
    <property type="project" value="UniProtKB-UniRule"/>
</dbReference>
<dbReference type="PANTHER" id="PTHR23264">
    <property type="entry name" value="NUCLEOTIDE-BINDING PROTEIN NBP35 YEAST -RELATED"/>
    <property type="match status" value="1"/>
</dbReference>
<dbReference type="SUPFAM" id="SSF52540">
    <property type="entry name" value="P-loop containing nucleoside triphosphate hydrolases"/>
    <property type="match status" value="1"/>
</dbReference>
<dbReference type="GO" id="GO:0016226">
    <property type="term" value="P:iron-sulfur cluster assembly"/>
    <property type="evidence" value="ECO:0007669"/>
    <property type="project" value="InterPro"/>
</dbReference>
<feature type="binding site" evidence="6">
    <location>
        <begin position="43"/>
        <end position="50"/>
    </location>
    <ligand>
        <name>ATP</name>
        <dbReference type="ChEBI" id="CHEBI:30616"/>
    </ligand>
</feature>
<dbReference type="Pfam" id="PF02579">
    <property type="entry name" value="Nitro_FeMo-Co"/>
    <property type="match status" value="1"/>
</dbReference>
<comment type="function">
    <text evidence="6">Binds and transfers iron-sulfur (Fe-S) clusters to target apoproteins. Can hydrolyze ATP.</text>
</comment>
<feature type="domain" description="Dinitrogenase iron-molybdenum cofactor biosynthesis" evidence="7">
    <location>
        <begin position="301"/>
        <end position="390"/>
    </location>
</feature>
<keyword evidence="5 6" id="KW-0411">Iron-sulfur</keyword>
<evidence type="ECO:0000256" key="2">
    <source>
        <dbReference type="ARBA" id="ARBA00022741"/>
    </source>
</evidence>
<dbReference type="InterPro" id="IPR036105">
    <property type="entry name" value="DiNase_FeMo-co_biosyn_sf"/>
</dbReference>
<keyword evidence="6" id="KW-0378">Hydrolase</keyword>
<dbReference type="GO" id="GO:0140663">
    <property type="term" value="F:ATP-dependent FeS chaperone activity"/>
    <property type="evidence" value="ECO:0007669"/>
    <property type="project" value="InterPro"/>
</dbReference>
<keyword evidence="9" id="KW-1185">Reference proteome</keyword>
<evidence type="ECO:0000313" key="8">
    <source>
        <dbReference type="EMBL" id="BBB33524.1"/>
    </source>
</evidence>
<dbReference type="InterPro" id="IPR000808">
    <property type="entry name" value="Mrp-like_CS"/>
</dbReference>
<sequence>MANSCSTGSCGANQNQDFERMIKDAQIQETLSKIKNKVVVLSGKGGVGKSTVAAGIAVSLAMEGYQVGLMDVDVHGPTIPNLFGLTNARPGLSPAEKLVPLKVLPNLKLISIGFLLQSQKDALIWRGPLKIGLIEQFIYDVEWENLDYLIVDCPPGTGDEPLTIFQLMKDAQAILVTTPQNVSVIDVEKSVTFCEKMGVKITGIIENMAKLKCPECGKEIKIFPGRGGEKIAEDFNLKLLASLPLSHSLIEKADKGELHKAVKELEMLKPVIEGIIEETKARDLKLDKRIIKIAIPLDENDKPSAHFGHAPKFAFVTADREKKVVVSREDKTPPPHEPNVIPQWLADNEADVLLTGGIGPKAETILNNNKVVVIKGVTGDNIEKIVTDYLNGSLQTQENMCDH</sequence>
<dbReference type="HAMAP" id="MF_02040">
    <property type="entry name" value="Mrp_NBP35"/>
    <property type="match status" value="1"/>
</dbReference>
<reference evidence="8 9" key="1">
    <citation type="journal article" date="2012" name="Extremophiles">
        <title>Thermotomaculum hydrothermale gen. nov., sp. nov., a novel heterotrophic thermophile within the phylum Acidobacteria from a deep-sea hydrothermal vent chimney in the Southern Okinawa Trough.</title>
        <authorList>
            <person name="Izumi H."/>
            <person name="Nunoura T."/>
            <person name="Miyazaki M."/>
            <person name="Mino S."/>
            <person name="Toki T."/>
            <person name="Takai K."/>
            <person name="Sako Y."/>
            <person name="Sawabe T."/>
            <person name="Nakagawa S."/>
        </authorList>
    </citation>
    <scope>NUCLEOTIDE SEQUENCE [LARGE SCALE GENOMIC DNA]</scope>
    <source>
        <strain evidence="8 9">AC55</strain>
    </source>
</reference>
<proteinExistence type="inferred from homology"/>
<keyword evidence="1 6" id="KW-0479">Metal-binding</keyword>
<evidence type="ECO:0000256" key="6">
    <source>
        <dbReference type="HAMAP-Rule" id="MF_02040"/>
    </source>
</evidence>
<name>A0A7R6SZ63_9BACT</name>
<dbReference type="InterPro" id="IPR033913">
    <property type="entry name" value="MTH1175_dom"/>
</dbReference>
<organism evidence="8 9">
    <name type="scientific">Thermotomaculum hydrothermale</name>
    <dbReference type="NCBI Taxonomy" id="981385"/>
    <lineage>
        <taxon>Bacteria</taxon>
        <taxon>Pseudomonadati</taxon>
        <taxon>Acidobacteriota</taxon>
        <taxon>Holophagae</taxon>
        <taxon>Thermotomaculales</taxon>
        <taxon>Thermotomaculaceae</taxon>
        <taxon>Thermotomaculum</taxon>
    </lineage>
</organism>
<dbReference type="GO" id="GO:0016887">
    <property type="term" value="F:ATP hydrolysis activity"/>
    <property type="evidence" value="ECO:0007669"/>
    <property type="project" value="UniProtKB-UniRule"/>
</dbReference>
<dbReference type="RefSeq" id="WP_201327835.1">
    <property type="nucleotide sequence ID" value="NZ_AP017470.1"/>
</dbReference>
<evidence type="ECO:0000256" key="5">
    <source>
        <dbReference type="ARBA" id="ARBA00023014"/>
    </source>
</evidence>
<keyword evidence="2 6" id="KW-0547">Nucleotide-binding</keyword>